<dbReference type="InterPro" id="IPR006683">
    <property type="entry name" value="Thioestr_dom"/>
</dbReference>
<dbReference type="OrthoDB" id="9813158at2"/>
<dbReference type="NCBIfam" id="TIGR00369">
    <property type="entry name" value="unchar_dom_1"/>
    <property type="match status" value="1"/>
</dbReference>
<evidence type="ECO:0000256" key="1">
    <source>
        <dbReference type="ARBA" id="ARBA00022801"/>
    </source>
</evidence>
<evidence type="ECO:0000313" key="4">
    <source>
        <dbReference type="Proteomes" id="UP000198654"/>
    </source>
</evidence>
<dbReference type="PANTHER" id="PTHR43240:SF3">
    <property type="entry name" value="THIOESTERASE DOMAIN-CONTAINING PROTEIN"/>
    <property type="match status" value="1"/>
</dbReference>
<dbReference type="STRING" id="119000.SAMN05661010_03185"/>
<organism evidence="3 4">
    <name type="scientific">Modicisalibacter muralis</name>
    <dbReference type="NCBI Taxonomy" id="119000"/>
    <lineage>
        <taxon>Bacteria</taxon>
        <taxon>Pseudomonadati</taxon>
        <taxon>Pseudomonadota</taxon>
        <taxon>Gammaproteobacteria</taxon>
        <taxon>Oceanospirillales</taxon>
        <taxon>Halomonadaceae</taxon>
        <taxon>Modicisalibacter</taxon>
    </lineage>
</organism>
<name>A0A1G9PXD8_9GAMM</name>
<dbReference type="RefSeq" id="WP_089730257.1">
    <property type="nucleotide sequence ID" value="NZ_FNGI01000010.1"/>
</dbReference>
<gene>
    <name evidence="3" type="ORF">SAMN05661010_03185</name>
</gene>
<dbReference type="InterPro" id="IPR003736">
    <property type="entry name" value="PAAI_dom"/>
</dbReference>
<dbReference type="Proteomes" id="UP000198654">
    <property type="component" value="Unassembled WGS sequence"/>
</dbReference>
<dbReference type="GO" id="GO:0016289">
    <property type="term" value="F:acyl-CoA hydrolase activity"/>
    <property type="evidence" value="ECO:0007669"/>
    <property type="project" value="UniProtKB-ARBA"/>
</dbReference>
<evidence type="ECO:0000313" key="3">
    <source>
        <dbReference type="EMBL" id="SDM03436.1"/>
    </source>
</evidence>
<dbReference type="AlphaFoldDB" id="A0A1G9PXD8"/>
<evidence type="ECO:0000259" key="2">
    <source>
        <dbReference type="Pfam" id="PF03061"/>
    </source>
</evidence>
<dbReference type="PANTHER" id="PTHR43240">
    <property type="entry name" value="1,4-DIHYDROXY-2-NAPHTHOYL-COA THIOESTERASE 1"/>
    <property type="match status" value="1"/>
</dbReference>
<feature type="domain" description="Thioesterase" evidence="2">
    <location>
        <begin position="63"/>
        <end position="134"/>
    </location>
</feature>
<keyword evidence="1" id="KW-0378">Hydrolase</keyword>
<accession>A0A1G9PXD8</accession>
<dbReference type="Gene3D" id="3.10.129.10">
    <property type="entry name" value="Hotdog Thioesterase"/>
    <property type="match status" value="1"/>
</dbReference>
<reference evidence="3 4" key="1">
    <citation type="submission" date="2016-10" db="EMBL/GenBank/DDBJ databases">
        <authorList>
            <person name="de Groot N.N."/>
        </authorList>
    </citation>
    <scope>NUCLEOTIDE SEQUENCE [LARGE SCALE GENOMIC DNA]</scope>
    <source>
        <strain evidence="3 4">DSM 14789</strain>
    </source>
</reference>
<dbReference type="CDD" id="cd03443">
    <property type="entry name" value="PaaI_thioesterase"/>
    <property type="match status" value="1"/>
</dbReference>
<dbReference type="SUPFAM" id="SSF54637">
    <property type="entry name" value="Thioesterase/thiol ester dehydrase-isomerase"/>
    <property type="match status" value="1"/>
</dbReference>
<keyword evidence="4" id="KW-1185">Reference proteome</keyword>
<dbReference type="InterPro" id="IPR029069">
    <property type="entry name" value="HotDog_dom_sf"/>
</dbReference>
<dbReference type="EMBL" id="FNGI01000010">
    <property type="protein sequence ID" value="SDM03436.1"/>
    <property type="molecule type" value="Genomic_DNA"/>
</dbReference>
<proteinExistence type="predicted"/>
<dbReference type="Pfam" id="PF03061">
    <property type="entry name" value="4HBT"/>
    <property type="match status" value="1"/>
</dbReference>
<protein>
    <submittedName>
        <fullName evidence="3">Uncharacterized domain 1-containing protein</fullName>
    </submittedName>
</protein>
<sequence>MTQSSDARQWLERTRASGDLSELLDAIPYARHIGVSVAEDSQGLVFSLAPHAHNIGNILLPALHGGVVAAFMETAGTLELMLAARTARLPKAIDFSIDYLRTAQQVPTQARCTVVREGKRLANVRVVAWQHDEAQPVASARMHFLLAELPSADSVS</sequence>